<dbReference type="GO" id="GO:0051536">
    <property type="term" value="F:iron-sulfur cluster binding"/>
    <property type="evidence" value="ECO:0007669"/>
    <property type="project" value="UniProtKB-KW"/>
</dbReference>
<dbReference type="AlphaFoldDB" id="A0A2X0XF16"/>
<protein>
    <submittedName>
        <fullName evidence="8">Class V aminotransferase</fullName>
        <ecNumber evidence="8">2.8.1.7</ecNumber>
    </submittedName>
</protein>
<dbReference type="GO" id="GO:0031071">
    <property type="term" value="F:cysteine desulfurase activity"/>
    <property type="evidence" value="ECO:0007669"/>
    <property type="project" value="UniProtKB-EC"/>
</dbReference>
<evidence type="ECO:0000256" key="4">
    <source>
        <dbReference type="ARBA" id="ARBA00022898"/>
    </source>
</evidence>
<dbReference type="EMBL" id="UAQE01000001">
    <property type="protein sequence ID" value="SPT95853.1"/>
    <property type="molecule type" value="Genomic_DNA"/>
</dbReference>
<dbReference type="GO" id="GO:0008483">
    <property type="term" value="F:transaminase activity"/>
    <property type="evidence" value="ECO:0007669"/>
    <property type="project" value="UniProtKB-KW"/>
</dbReference>
<evidence type="ECO:0000256" key="6">
    <source>
        <dbReference type="ARBA" id="ARBA00023014"/>
    </source>
</evidence>
<evidence type="ECO:0000256" key="2">
    <source>
        <dbReference type="ARBA" id="ARBA00006490"/>
    </source>
</evidence>
<evidence type="ECO:0000313" key="9">
    <source>
        <dbReference type="Proteomes" id="UP000251431"/>
    </source>
</evidence>
<comment type="cofactor">
    <cofactor evidence="1">
        <name>pyridoxal 5'-phosphate</name>
        <dbReference type="ChEBI" id="CHEBI:597326"/>
    </cofactor>
</comment>
<dbReference type="GO" id="GO:0046872">
    <property type="term" value="F:metal ion binding"/>
    <property type="evidence" value="ECO:0007669"/>
    <property type="project" value="UniProtKB-KW"/>
</dbReference>
<keyword evidence="3" id="KW-0479">Metal-binding</keyword>
<evidence type="ECO:0000256" key="5">
    <source>
        <dbReference type="ARBA" id="ARBA00023004"/>
    </source>
</evidence>
<dbReference type="InterPro" id="IPR000192">
    <property type="entry name" value="Aminotrans_V_dom"/>
</dbReference>
<dbReference type="FunFam" id="3.40.640.10:FF:000084">
    <property type="entry name" value="IscS-like cysteine desulfurase"/>
    <property type="match status" value="1"/>
</dbReference>
<dbReference type="PANTHER" id="PTHR11601:SF50">
    <property type="entry name" value="CYSTEINE DESULFURASE ISCS 2-RELATED"/>
    <property type="match status" value="1"/>
</dbReference>
<dbReference type="Gene3D" id="1.10.260.50">
    <property type="match status" value="1"/>
</dbReference>
<evidence type="ECO:0000256" key="1">
    <source>
        <dbReference type="ARBA" id="ARBA00001933"/>
    </source>
</evidence>
<dbReference type="PANTHER" id="PTHR11601">
    <property type="entry name" value="CYSTEINE DESULFURYLASE FAMILY MEMBER"/>
    <property type="match status" value="1"/>
</dbReference>
<dbReference type="STRING" id="1421.A2J09_13080"/>
<keyword evidence="5" id="KW-0408">Iron</keyword>
<keyword evidence="8" id="KW-0032">Aminotransferase</keyword>
<keyword evidence="8" id="KW-0808">Transferase</keyword>
<dbReference type="InterPro" id="IPR015422">
    <property type="entry name" value="PyrdxlP-dep_Trfase_small"/>
</dbReference>
<sequence length="383" mass="42442">MVNTIYLDNSATTKPLKEVMQAFMVVNEQYYANPASIHAMGVEANDLLIRAREQVADILQTEAKNVLFTSGGTESNNAAIFGIARSNTHIGKHILTTEIEHPSVLETMKQLEKEGYDVEYLRVDRRGVISLDELRTKIRKETILVSIMHVNNEMGAIQPIKEAAKMIHEMSRAAFHVDAVQSFGKIAISFKEEGPDCISISGHKIHGFKGSGVLAFRKPIRWQPFALGGGQEFGLRSGTVAVPQAVALAKAARLAVETMNERTNKYRQWHDEIRTQLESYGEAVHVLSTPQGAAHIVSFSVRDLKGEVIINAMQKRGVIVSTSSACSSKQTKTSHVVEALHLDEHYKKGVIRLSFGAHNTIEDIENFKQVLAEVMLELKGENK</sequence>
<dbReference type="PIRSF" id="PIRSF005572">
    <property type="entry name" value="NifS"/>
    <property type="match status" value="1"/>
</dbReference>
<evidence type="ECO:0000256" key="3">
    <source>
        <dbReference type="ARBA" id="ARBA00022723"/>
    </source>
</evidence>
<proteinExistence type="inferred from homology"/>
<gene>
    <name evidence="8" type="primary">iscS_1</name>
    <name evidence="8" type="ORF">NCTC7582_00219</name>
</gene>
<keyword evidence="6" id="KW-0411">Iron-sulfur</keyword>
<accession>A0A2X0XF16</accession>
<dbReference type="InterPro" id="IPR015421">
    <property type="entry name" value="PyrdxlP-dep_Trfase_major"/>
</dbReference>
<comment type="similarity">
    <text evidence="2">Belongs to the class-V pyridoxal-phosphate-dependent aminotransferase family. NifS/IscS subfamily.</text>
</comment>
<dbReference type="Pfam" id="PF00266">
    <property type="entry name" value="Aminotran_5"/>
    <property type="match status" value="1"/>
</dbReference>
<reference evidence="8 9" key="1">
    <citation type="submission" date="2018-06" db="EMBL/GenBank/DDBJ databases">
        <authorList>
            <consortium name="Pathogen Informatics"/>
            <person name="Doyle S."/>
        </authorList>
    </citation>
    <scope>NUCLEOTIDE SEQUENCE [LARGE SCALE GENOMIC DNA]</scope>
    <source>
        <strain evidence="8 9">NCTC7582</strain>
    </source>
</reference>
<keyword evidence="4" id="KW-0663">Pyridoxal phosphate</keyword>
<dbReference type="InterPro" id="IPR015424">
    <property type="entry name" value="PyrdxlP-dep_Trfase"/>
</dbReference>
<name>A0A2X0XF16_9BACI</name>
<organism evidence="8 9">
    <name type="scientific">Lysinibacillus capsici</name>
    <dbReference type="NCBI Taxonomy" id="2115968"/>
    <lineage>
        <taxon>Bacteria</taxon>
        <taxon>Bacillati</taxon>
        <taxon>Bacillota</taxon>
        <taxon>Bacilli</taxon>
        <taxon>Bacillales</taxon>
        <taxon>Bacillaceae</taxon>
        <taxon>Lysinibacillus</taxon>
    </lineage>
</organism>
<dbReference type="Proteomes" id="UP000251431">
    <property type="component" value="Unassembled WGS sequence"/>
</dbReference>
<dbReference type="RefSeq" id="WP_112116335.1">
    <property type="nucleotide sequence ID" value="NZ_UAQE01000001.1"/>
</dbReference>
<dbReference type="Gene3D" id="3.40.640.10">
    <property type="entry name" value="Type I PLP-dependent aspartate aminotransferase-like (Major domain)"/>
    <property type="match status" value="1"/>
</dbReference>
<evidence type="ECO:0000313" key="8">
    <source>
        <dbReference type="EMBL" id="SPT95853.1"/>
    </source>
</evidence>
<dbReference type="SUPFAM" id="SSF53383">
    <property type="entry name" value="PLP-dependent transferases"/>
    <property type="match status" value="1"/>
</dbReference>
<evidence type="ECO:0000259" key="7">
    <source>
        <dbReference type="Pfam" id="PF00266"/>
    </source>
</evidence>
<dbReference type="Gene3D" id="3.90.1150.10">
    <property type="entry name" value="Aspartate Aminotransferase, domain 1"/>
    <property type="match status" value="1"/>
</dbReference>
<dbReference type="EC" id="2.8.1.7" evidence="8"/>
<dbReference type="InterPro" id="IPR016454">
    <property type="entry name" value="Cysteine_dSase"/>
</dbReference>
<feature type="domain" description="Aminotransferase class V" evidence="7">
    <location>
        <begin position="5"/>
        <end position="367"/>
    </location>
</feature>